<evidence type="ECO:0000313" key="14">
    <source>
        <dbReference type="EMBL" id="GGY80123.1"/>
    </source>
</evidence>
<comment type="similarity">
    <text evidence="2 12">Belongs to the peptidase M48B family.</text>
</comment>
<evidence type="ECO:0000259" key="13">
    <source>
        <dbReference type="Pfam" id="PF01435"/>
    </source>
</evidence>
<keyword evidence="15" id="KW-1185">Reference proteome</keyword>
<sequence length="303" mass="33007">MLRIGLFLLTNLAIMIVAGVVINLLGVGKFISHGQLNLQSLFIFCAVFGFTGSFISLFISKWMAKRSMGVELIENPRNADERWLVDTVAELAQKAGIKMPEVGVFPAEESNAFATGWNRNDALVAVSLGLLQRFERDEVRAVLAHEIGHVANGDMVTLSLIQGIVNTFVMFFARIVGFAIDKALQGGRDNESSGPGIGYYVGSFVAEIIFGILASMIVAAFSRYREYRADEAGAHLADRNAMIRALQRLQLESGQTSMPASMQAFGIAGGMGRLFASHPPLEERIQALRNGHNNPDSLRQSLS</sequence>
<accession>A0ABQ3B8A6</accession>
<protein>
    <recommendedName>
        <fullName evidence="12">Protease HtpX</fullName>
        <ecNumber evidence="12">3.4.24.-</ecNumber>
    </recommendedName>
    <alternativeName>
        <fullName evidence="12">Heat shock protein HtpX</fullName>
    </alternativeName>
</protein>
<keyword evidence="11 12" id="KW-0472">Membrane</keyword>
<dbReference type="GO" id="GO:0008233">
    <property type="term" value="F:peptidase activity"/>
    <property type="evidence" value="ECO:0007669"/>
    <property type="project" value="UniProtKB-KW"/>
</dbReference>
<keyword evidence="4 12" id="KW-0645">Protease</keyword>
<dbReference type="Proteomes" id="UP000619761">
    <property type="component" value="Unassembled WGS sequence"/>
</dbReference>
<keyword evidence="7 12" id="KW-0378">Hydrolase</keyword>
<dbReference type="InterPro" id="IPR050083">
    <property type="entry name" value="HtpX_protease"/>
</dbReference>
<feature type="active site" evidence="12">
    <location>
        <position position="146"/>
    </location>
</feature>
<name>A0ABQ3B8A6_9GAMM</name>
<evidence type="ECO:0000256" key="1">
    <source>
        <dbReference type="ARBA" id="ARBA00004651"/>
    </source>
</evidence>
<keyword evidence="8 12" id="KW-0862">Zinc</keyword>
<keyword evidence="3 12" id="KW-1003">Cell membrane</keyword>
<dbReference type="NCBIfam" id="NF003965">
    <property type="entry name" value="PRK05457.1"/>
    <property type="match status" value="1"/>
</dbReference>
<evidence type="ECO:0000256" key="5">
    <source>
        <dbReference type="ARBA" id="ARBA00022692"/>
    </source>
</evidence>
<keyword evidence="5 12" id="KW-0812">Transmembrane</keyword>
<keyword evidence="9 12" id="KW-1133">Transmembrane helix</keyword>
<evidence type="ECO:0000256" key="12">
    <source>
        <dbReference type="HAMAP-Rule" id="MF_00188"/>
    </source>
</evidence>
<organism evidence="14 15">
    <name type="scientific">Cellvibrio zantedeschiae</name>
    <dbReference type="NCBI Taxonomy" id="1237077"/>
    <lineage>
        <taxon>Bacteria</taxon>
        <taxon>Pseudomonadati</taxon>
        <taxon>Pseudomonadota</taxon>
        <taxon>Gammaproteobacteria</taxon>
        <taxon>Cellvibrionales</taxon>
        <taxon>Cellvibrionaceae</taxon>
        <taxon>Cellvibrio</taxon>
    </lineage>
</organism>
<evidence type="ECO:0000256" key="9">
    <source>
        <dbReference type="ARBA" id="ARBA00022989"/>
    </source>
</evidence>
<dbReference type="GO" id="GO:0006508">
    <property type="term" value="P:proteolysis"/>
    <property type="evidence" value="ECO:0007669"/>
    <property type="project" value="UniProtKB-KW"/>
</dbReference>
<comment type="cofactor">
    <cofactor evidence="12">
        <name>Zn(2+)</name>
        <dbReference type="ChEBI" id="CHEBI:29105"/>
    </cofactor>
    <text evidence="12">Binds 1 zinc ion per subunit.</text>
</comment>
<reference evidence="15" key="1">
    <citation type="journal article" date="2019" name="Int. J. Syst. Evol. Microbiol.">
        <title>The Global Catalogue of Microorganisms (GCM) 10K type strain sequencing project: providing services to taxonomists for standard genome sequencing and annotation.</title>
        <authorList>
            <consortium name="The Broad Institute Genomics Platform"/>
            <consortium name="The Broad Institute Genome Sequencing Center for Infectious Disease"/>
            <person name="Wu L."/>
            <person name="Ma J."/>
        </authorList>
    </citation>
    <scope>NUCLEOTIDE SEQUENCE [LARGE SCALE GENOMIC DNA]</scope>
    <source>
        <strain evidence="15">KCTC 32239</strain>
    </source>
</reference>
<dbReference type="PANTHER" id="PTHR43221">
    <property type="entry name" value="PROTEASE HTPX"/>
    <property type="match status" value="1"/>
</dbReference>
<gene>
    <name evidence="12 14" type="primary">htpX</name>
    <name evidence="14" type="ORF">GCM10011613_26440</name>
</gene>
<dbReference type="Gene3D" id="3.30.2010.10">
    <property type="entry name" value="Metalloproteases ('zincins'), catalytic domain"/>
    <property type="match status" value="1"/>
</dbReference>
<feature type="transmembrane region" description="Helical" evidence="12">
    <location>
        <begin position="155"/>
        <end position="177"/>
    </location>
</feature>
<dbReference type="CDD" id="cd07335">
    <property type="entry name" value="M48B_HtpX_like"/>
    <property type="match status" value="1"/>
</dbReference>
<evidence type="ECO:0000256" key="4">
    <source>
        <dbReference type="ARBA" id="ARBA00022670"/>
    </source>
</evidence>
<evidence type="ECO:0000256" key="3">
    <source>
        <dbReference type="ARBA" id="ARBA00022475"/>
    </source>
</evidence>
<feature type="domain" description="Peptidase M48" evidence="13">
    <location>
        <begin position="79"/>
        <end position="290"/>
    </location>
</feature>
<evidence type="ECO:0000256" key="8">
    <source>
        <dbReference type="ARBA" id="ARBA00022833"/>
    </source>
</evidence>
<keyword evidence="6 12" id="KW-0479">Metal-binding</keyword>
<dbReference type="EC" id="3.4.24.-" evidence="12"/>
<feature type="transmembrane region" description="Helical" evidence="12">
    <location>
        <begin position="7"/>
        <end position="26"/>
    </location>
</feature>
<comment type="caution">
    <text evidence="14">The sequence shown here is derived from an EMBL/GenBank/DDBJ whole genome shotgun (WGS) entry which is preliminary data.</text>
</comment>
<dbReference type="HAMAP" id="MF_00188">
    <property type="entry name" value="Pept_M48_protease_HtpX"/>
    <property type="match status" value="1"/>
</dbReference>
<feature type="transmembrane region" description="Helical" evidence="12">
    <location>
        <begin position="197"/>
        <end position="221"/>
    </location>
</feature>
<feature type="binding site" evidence="12">
    <location>
        <position position="145"/>
    </location>
    <ligand>
        <name>Zn(2+)</name>
        <dbReference type="ChEBI" id="CHEBI:29105"/>
        <note>catalytic</note>
    </ligand>
</feature>
<evidence type="ECO:0000256" key="6">
    <source>
        <dbReference type="ARBA" id="ARBA00022723"/>
    </source>
</evidence>
<dbReference type="RefSeq" id="WP_189419353.1">
    <property type="nucleotide sequence ID" value="NZ_BMYZ01000002.1"/>
</dbReference>
<feature type="binding site" evidence="12">
    <location>
        <position position="149"/>
    </location>
    <ligand>
        <name>Zn(2+)</name>
        <dbReference type="ChEBI" id="CHEBI:29105"/>
        <note>catalytic</note>
    </ligand>
</feature>
<keyword evidence="10 12" id="KW-0482">Metalloprotease</keyword>
<evidence type="ECO:0000313" key="15">
    <source>
        <dbReference type="Proteomes" id="UP000619761"/>
    </source>
</evidence>
<keyword evidence="12" id="KW-0346">Stress response</keyword>
<dbReference type="PANTHER" id="PTHR43221:SF1">
    <property type="entry name" value="PROTEASE HTPX"/>
    <property type="match status" value="1"/>
</dbReference>
<feature type="transmembrane region" description="Helical" evidence="12">
    <location>
        <begin position="38"/>
        <end position="59"/>
    </location>
</feature>
<feature type="binding site" evidence="12">
    <location>
        <position position="226"/>
    </location>
    <ligand>
        <name>Zn(2+)</name>
        <dbReference type="ChEBI" id="CHEBI:29105"/>
        <note>catalytic</note>
    </ligand>
</feature>
<evidence type="ECO:0000256" key="11">
    <source>
        <dbReference type="ARBA" id="ARBA00023136"/>
    </source>
</evidence>
<evidence type="ECO:0000256" key="10">
    <source>
        <dbReference type="ARBA" id="ARBA00023049"/>
    </source>
</evidence>
<dbReference type="InterPro" id="IPR001915">
    <property type="entry name" value="Peptidase_M48"/>
</dbReference>
<dbReference type="Pfam" id="PF01435">
    <property type="entry name" value="Peptidase_M48"/>
    <property type="match status" value="1"/>
</dbReference>
<evidence type="ECO:0000256" key="7">
    <source>
        <dbReference type="ARBA" id="ARBA00022801"/>
    </source>
</evidence>
<dbReference type="InterPro" id="IPR022919">
    <property type="entry name" value="Pept_M48_protease_HtpX"/>
</dbReference>
<evidence type="ECO:0000256" key="2">
    <source>
        <dbReference type="ARBA" id="ARBA00009779"/>
    </source>
</evidence>
<comment type="subcellular location">
    <subcellularLocation>
        <location evidence="1 12">Cell membrane</location>
        <topology evidence="1 12">Multi-pass membrane protein</topology>
    </subcellularLocation>
</comment>
<proteinExistence type="inferred from homology"/>
<dbReference type="EMBL" id="BMYZ01000002">
    <property type="protein sequence ID" value="GGY80123.1"/>
    <property type="molecule type" value="Genomic_DNA"/>
</dbReference>